<dbReference type="GO" id="GO:0000160">
    <property type="term" value="P:phosphorelay signal transduction system"/>
    <property type="evidence" value="ECO:0007669"/>
    <property type="project" value="InterPro"/>
</dbReference>
<gene>
    <name evidence="4" type="ORF">SAMN06264365_10514</name>
</gene>
<evidence type="ECO:0000259" key="3">
    <source>
        <dbReference type="SMART" id="SM00862"/>
    </source>
</evidence>
<keyword evidence="2" id="KW-0238">DNA-binding</keyword>
<dbReference type="GO" id="GO:0003677">
    <property type="term" value="F:DNA binding"/>
    <property type="evidence" value="ECO:0007669"/>
    <property type="project" value="UniProtKB-KW"/>
</dbReference>
<evidence type="ECO:0000256" key="2">
    <source>
        <dbReference type="ARBA" id="ARBA00023125"/>
    </source>
</evidence>
<dbReference type="SUPFAM" id="SSF52540">
    <property type="entry name" value="P-loop containing nucleoside triphosphate hydrolases"/>
    <property type="match status" value="1"/>
</dbReference>
<dbReference type="SUPFAM" id="SSF46894">
    <property type="entry name" value="C-terminal effector domain of the bipartite response regulators"/>
    <property type="match status" value="1"/>
</dbReference>
<dbReference type="InterPro" id="IPR011990">
    <property type="entry name" value="TPR-like_helical_dom_sf"/>
</dbReference>
<dbReference type="InterPro" id="IPR036388">
    <property type="entry name" value="WH-like_DNA-bd_sf"/>
</dbReference>
<dbReference type="Proteomes" id="UP000198415">
    <property type="component" value="Unassembled WGS sequence"/>
</dbReference>
<comment type="similarity">
    <text evidence="1">Belongs to the AfsR/DnrI/RedD regulatory family.</text>
</comment>
<dbReference type="SUPFAM" id="SSF48452">
    <property type="entry name" value="TPR-like"/>
    <property type="match status" value="1"/>
</dbReference>
<dbReference type="EMBL" id="FZNR01000005">
    <property type="protein sequence ID" value="SNR72115.1"/>
    <property type="molecule type" value="Genomic_DNA"/>
</dbReference>
<dbReference type="SMART" id="SM00862">
    <property type="entry name" value="Trans_reg_C"/>
    <property type="match status" value="1"/>
</dbReference>
<proteinExistence type="inferred from homology"/>
<dbReference type="PANTHER" id="PTHR47691">
    <property type="entry name" value="REGULATOR-RELATED"/>
    <property type="match status" value="1"/>
</dbReference>
<name>A0A238YLU4_9ACTN</name>
<evidence type="ECO:0000313" key="5">
    <source>
        <dbReference type="Proteomes" id="UP000198415"/>
    </source>
</evidence>
<dbReference type="PANTHER" id="PTHR47691:SF3">
    <property type="entry name" value="HTH-TYPE TRANSCRIPTIONAL REGULATOR RV0890C-RELATED"/>
    <property type="match status" value="1"/>
</dbReference>
<dbReference type="Gene3D" id="1.10.10.10">
    <property type="entry name" value="Winged helix-like DNA-binding domain superfamily/Winged helix DNA-binding domain"/>
    <property type="match status" value="1"/>
</dbReference>
<dbReference type="InterPro" id="IPR005158">
    <property type="entry name" value="BTAD"/>
</dbReference>
<accession>A0A238YLU4</accession>
<reference evidence="4 5" key="1">
    <citation type="submission" date="2017-06" db="EMBL/GenBank/DDBJ databases">
        <authorList>
            <person name="Kim H.J."/>
            <person name="Triplett B.A."/>
        </authorList>
    </citation>
    <scope>NUCLEOTIDE SEQUENCE [LARGE SCALE GENOMIC DNA]</scope>
    <source>
        <strain evidence="4 5">DSM 43151</strain>
    </source>
</reference>
<sequence length="992" mass="104647">MDRLRIAALGTLRVSRDETDLTVAGSRLRALLIRLALAGGHPVAPPVLAGAIWSGESPADPAHALQALVSRLRRALGEPGDVVQVAGGYRLAVDPADVDVLRFEQLAAAGRSRLHAGDPRAAAAALTEAVALWGDQPGLEPAPVAAAAPAVATRLARLSAEVVADLAEAKALTDRVEAETTPARAEVAVPGRLPAPSTSFVGRVGDLARIGLLLDAGRLVTVVGPGGAGKTRLAVEAARRRRHDYRDGAWLVDLASITEPAKVGAAVLAGIGLRGATMFEARGRAPGDEPAVLAERLAGREILLLLDNCEHLIDAAARLVEGLLIRCPGVRVLATSREPLAIGGEALVPLGPLTLPGPDDGVTEARRAAAVRLFVERAAAVRPKFVLDRKTLPDVLRVVRGLDGMPLALELAAARLRALSPRELADRLTDRLGLLSGDDASPARHRTLRAVIGWSWELLGEPERTVAERVAMLPGGVTAASATAICAGTAVPPAEVPEVLAGLVDRSLLQLVPDSDRYRMLETIRDYGIAQLADPGVVRDLAAGYFEALAGRHDSRLRGPGQLTALRLVTAEYDNVLAALRRRCDIGDAGAAVRLALRLAWYWQLVGREADAVYWLGEALAAPGGEPTADRACAEAIHLLSRAVAGTADRSRMRELADRLSAETELPGHHRALGPVLLMFLDEDAAALAGFAELAAGDDLWLAGLARLFRAQLAENAGELEQVRTDVEAALAGFRRAGDRWGQAAALPLRAQLRQYAGDLDGALTDLREARALAAEFGSLGLADQVHSDLRWIDLHLRRGEAGTAEAMLDAARERAVRAASAEMLVLLDTREAEFRLRLGDPVRARRLLDDAERGLPGATGLSSNHARTLIGCVRAALCLERADAAGAEQALRTAYAAGTAARDLPILGVVAVHSAALAQLRERHREAAVLLGVASRLRGAHDHSDPLGNRIDRRARAALGDDGFGTAYAEGWNLDPRTAAAAADPDRGDRI</sequence>
<organism evidence="4 5">
    <name type="scientific">Actinoplanes regularis</name>
    <dbReference type="NCBI Taxonomy" id="52697"/>
    <lineage>
        <taxon>Bacteria</taxon>
        <taxon>Bacillati</taxon>
        <taxon>Actinomycetota</taxon>
        <taxon>Actinomycetes</taxon>
        <taxon>Micromonosporales</taxon>
        <taxon>Micromonosporaceae</taxon>
        <taxon>Actinoplanes</taxon>
    </lineage>
</organism>
<dbReference type="Gene3D" id="3.40.50.300">
    <property type="entry name" value="P-loop containing nucleotide triphosphate hydrolases"/>
    <property type="match status" value="1"/>
</dbReference>
<evidence type="ECO:0000313" key="4">
    <source>
        <dbReference type="EMBL" id="SNR72115.1"/>
    </source>
</evidence>
<dbReference type="PRINTS" id="PR00364">
    <property type="entry name" value="DISEASERSIST"/>
</dbReference>
<dbReference type="GO" id="GO:0006355">
    <property type="term" value="P:regulation of DNA-templated transcription"/>
    <property type="evidence" value="ECO:0007669"/>
    <property type="project" value="InterPro"/>
</dbReference>
<keyword evidence="5" id="KW-1185">Reference proteome</keyword>
<evidence type="ECO:0000256" key="1">
    <source>
        <dbReference type="ARBA" id="ARBA00005820"/>
    </source>
</evidence>
<dbReference type="InterPro" id="IPR001867">
    <property type="entry name" value="OmpR/PhoB-type_DNA-bd"/>
</dbReference>
<dbReference type="InterPro" id="IPR016032">
    <property type="entry name" value="Sig_transdc_resp-reg_C-effctor"/>
</dbReference>
<feature type="domain" description="OmpR/PhoB-type" evidence="3">
    <location>
        <begin position="20"/>
        <end position="91"/>
    </location>
</feature>
<protein>
    <submittedName>
        <fullName evidence="4">Predicted ATPase</fullName>
    </submittedName>
</protein>
<dbReference type="AlphaFoldDB" id="A0A238YLU4"/>
<dbReference type="OrthoDB" id="33864at2"/>
<dbReference type="Pfam" id="PF03704">
    <property type="entry name" value="BTAD"/>
    <property type="match status" value="1"/>
</dbReference>
<dbReference type="RefSeq" id="WP_089293741.1">
    <property type="nucleotide sequence ID" value="NZ_BOMU01000035.1"/>
</dbReference>
<dbReference type="InterPro" id="IPR027417">
    <property type="entry name" value="P-loop_NTPase"/>
</dbReference>